<dbReference type="InParanoid" id="D8M6R4"/>
<dbReference type="Proteomes" id="UP000008312">
    <property type="component" value="Unassembled WGS sequence"/>
</dbReference>
<evidence type="ECO:0000256" key="1">
    <source>
        <dbReference type="ARBA" id="ARBA00022737"/>
    </source>
</evidence>
<dbReference type="Pfam" id="PF07719">
    <property type="entry name" value="TPR_2"/>
    <property type="match status" value="1"/>
</dbReference>
<evidence type="ECO:0000256" key="2">
    <source>
        <dbReference type="ARBA" id="ARBA00022803"/>
    </source>
</evidence>
<name>D8M6R4_BLAHO</name>
<dbReference type="InterPro" id="IPR013105">
    <property type="entry name" value="TPR_2"/>
</dbReference>
<dbReference type="PANTHER" id="PTHR22904">
    <property type="entry name" value="TPR REPEAT CONTAINING PROTEIN"/>
    <property type="match status" value="1"/>
</dbReference>
<sequence>MDEDPKVKEAEEYNEAGNCAFKDKEYEKAIRFYDYAIELFPKEPRYYSNRSAAYLGAGDRSRALADAEKTVDLSPTWAKGYSRKASVFLRLKKYKDCIETCKIGK</sequence>
<dbReference type="OMA" id="MDATECI"/>
<dbReference type="InterPro" id="IPR019734">
    <property type="entry name" value="TPR_rpt"/>
</dbReference>
<dbReference type="Gene3D" id="1.25.40.10">
    <property type="entry name" value="Tetratricopeptide repeat domain"/>
    <property type="match status" value="1"/>
</dbReference>
<reference evidence="4" key="1">
    <citation type="submission" date="2010-02" db="EMBL/GenBank/DDBJ databases">
        <title>Sequencing and annotation of the Blastocystis hominis genome.</title>
        <authorList>
            <person name="Wincker P."/>
        </authorList>
    </citation>
    <scope>NUCLEOTIDE SEQUENCE</scope>
    <source>
        <strain evidence="4">Singapore isolate B</strain>
    </source>
</reference>
<protein>
    <submittedName>
        <fullName evidence="4">Uncharacterized protein</fullName>
    </submittedName>
</protein>
<keyword evidence="5" id="KW-1185">Reference proteome</keyword>
<dbReference type="PROSITE" id="PS50005">
    <property type="entry name" value="TPR"/>
    <property type="match status" value="1"/>
</dbReference>
<organism evidence="4">
    <name type="scientific">Blastocystis hominis</name>
    <dbReference type="NCBI Taxonomy" id="12968"/>
    <lineage>
        <taxon>Eukaryota</taxon>
        <taxon>Sar</taxon>
        <taxon>Stramenopiles</taxon>
        <taxon>Bigyra</taxon>
        <taxon>Opalozoa</taxon>
        <taxon>Opalinata</taxon>
        <taxon>Blastocystidae</taxon>
        <taxon>Blastocystis</taxon>
    </lineage>
</organism>
<dbReference type="OrthoDB" id="2423701at2759"/>
<keyword evidence="1" id="KW-0677">Repeat</keyword>
<dbReference type="EMBL" id="FN668661">
    <property type="protein sequence ID" value="CBK23482.2"/>
    <property type="molecule type" value="Genomic_DNA"/>
</dbReference>
<dbReference type="SMART" id="SM00028">
    <property type="entry name" value="TPR"/>
    <property type="match status" value="2"/>
</dbReference>
<keyword evidence="2 3" id="KW-0802">TPR repeat</keyword>
<dbReference type="GO" id="GO:0051879">
    <property type="term" value="F:Hsp90 protein binding"/>
    <property type="evidence" value="ECO:0007669"/>
    <property type="project" value="TreeGrafter"/>
</dbReference>
<gene>
    <name evidence="4" type="ORF">GSBLH_T00003354001</name>
</gene>
<proteinExistence type="predicted"/>
<dbReference type="GeneID" id="24920457"/>
<accession>D8M6R4</accession>
<evidence type="ECO:0000313" key="4">
    <source>
        <dbReference type="EMBL" id="CBK23482.2"/>
    </source>
</evidence>
<evidence type="ECO:0000313" key="5">
    <source>
        <dbReference type="Proteomes" id="UP000008312"/>
    </source>
</evidence>
<evidence type="ECO:0000256" key="3">
    <source>
        <dbReference type="PROSITE-ProRule" id="PRU00339"/>
    </source>
</evidence>
<feature type="repeat" description="TPR" evidence="3">
    <location>
        <begin position="10"/>
        <end position="43"/>
    </location>
</feature>
<dbReference type="RefSeq" id="XP_012897530.1">
    <property type="nucleotide sequence ID" value="XM_013042076.1"/>
</dbReference>
<dbReference type="PANTHER" id="PTHR22904:SF523">
    <property type="entry name" value="STRESS-INDUCED-PHOSPHOPROTEIN 1"/>
    <property type="match status" value="1"/>
</dbReference>
<dbReference type="SUPFAM" id="SSF48452">
    <property type="entry name" value="TPR-like"/>
    <property type="match status" value="1"/>
</dbReference>
<dbReference type="InterPro" id="IPR011990">
    <property type="entry name" value="TPR-like_helical_dom_sf"/>
</dbReference>
<dbReference type="AlphaFoldDB" id="D8M6R4"/>